<sequence length="509" mass="54126" precursor="true">MPPSPPCPALSMASRRLHLGLLAAFGAFAVLTLLGGCAAPAGGRLAPINRWTQMAPDDTISLRAIIAGDAECPVAQVDGASRPMLPRARATRGALPDSAAASNPAFEPAFAVTTCELALPRTARQTSIDGQPVALPGADIRRIVVVGDTGCRVQVAASGASAPIQDCTDPARWPWPRIAGAAARTRPDLVIHVGDYHYREYCNDPALCSPLQAKGVVIGYDWAGWNADFFTPAAPLLAAAPWVVVRGNHENCDRAGAGWLRFLSPLPYQTCSNQSYKTASHSLLTNNLTADAYRIDLGSELTLVVADNAGFQDYLPAGKTPQDGEIFWNTLQALHTSSATQPVWLLLHKPLWYDLLPPSAEPNALQAHLRNTLPANVQFLLAGHEHAFETINFAPSADPANYPTGRPAQVIVGGSGTQLEAFDPLSPFYEGQGGAGSKERSHPAGLLYDGVAASSGILLNRYSFLLLERDDAGWAGTLMDPDGAPINRCRLNGERKQIACVFPGPQARE</sequence>
<dbReference type="InterPro" id="IPR004843">
    <property type="entry name" value="Calcineurin-like_PHP"/>
</dbReference>
<reference evidence="2" key="2">
    <citation type="submission" date="2009-09" db="EMBL/GenBank/DDBJ databases">
        <title>Complete sequence of chromosome of Candidatus Accumulibacter phosphatis clade IIA str. UW-1.</title>
        <authorList>
            <consortium name="US DOE Joint Genome Institute"/>
            <person name="Martin H.G."/>
            <person name="Ivanova N."/>
            <person name="Kunin V."/>
            <person name="Warnecke F."/>
            <person name="Barry K."/>
            <person name="He S."/>
            <person name="Salamov A."/>
            <person name="Szeto E."/>
            <person name="Dalin E."/>
            <person name="Pangilinan J.L."/>
            <person name="Lapidus A."/>
            <person name="Lowry S."/>
            <person name="Kyrpides N.C."/>
            <person name="McMahon K.D."/>
            <person name="Hugenholtz P."/>
        </authorList>
    </citation>
    <scope>NUCLEOTIDE SEQUENCE [LARGE SCALE GENOMIC DNA]</scope>
    <source>
        <strain evidence="2">UW-1</strain>
    </source>
</reference>
<protein>
    <submittedName>
        <fullName evidence="2">Metallophosphoesterase</fullName>
    </submittedName>
</protein>
<dbReference type="Pfam" id="PF00149">
    <property type="entry name" value="Metallophos"/>
    <property type="match status" value="1"/>
</dbReference>
<proteinExistence type="predicted"/>
<evidence type="ECO:0000313" key="2">
    <source>
        <dbReference type="EMBL" id="ACV36128.1"/>
    </source>
</evidence>
<dbReference type="KEGG" id="app:CAP2UW1_2848"/>
<dbReference type="eggNOG" id="COG1409">
    <property type="taxonomic scope" value="Bacteria"/>
</dbReference>
<reference evidence="2" key="1">
    <citation type="submission" date="2009-08" db="EMBL/GenBank/DDBJ databases">
        <authorList>
            <consortium name="US DOE Joint Genome Institute"/>
            <person name="Lucas S."/>
            <person name="Copeland A."/>
            <person name="Lapidus A."/>
            <person name="Glavina del Rio T."/>
            <person name="Dalin E."/>
            <person name="Tice H."/>
            <person name="Bruce D."/>
            <person name="Barry K."/>
            <person name="Pitluck S."/>
            <person name="Lowry S."/>
            <person name="Larimer F."/>
            <person name="Land M."/>
            <person name="Hauser L."/>
            <person name="Kyrpides N."/>
            <person name="Ivanova N."/>
            <person name="McMahon K.D."/>
            <person name="Hugenholtz P."/>
        </authorList>
    </citation>
    <scope>NUCLEOTIDE SEQUENCE</scope>
    <source>
        <strain evidence="2">UW-1</strain>
    </source>
</reference>
<dbReference type="GO" id="GO:0016787">
    <property type="term" value="F:hydrolase activity"/>
    <property type="evidence" value="ECO:0007669"/>
    <property type="project" value="InterPro"/>
</dbReference>
<feature type="domain" description="Calcineurin-like phosphoesterase" evidence="1">
    <location>
        <begin position="142"/>
        <end position="387"/>
    </location>
</feature>
<dbReference type="SUPFAM" id="SSF56300">
    <property type="entry name" value="Metallo-dependent phosphatases"/>
    <property type="match status" value="1"/>
</dbReference>
<dbReference type="OrthoDB" id="9763403at2"/>
<dbReference type="AlphaFoldDB" id="C7RTJ5"/>
<name>C7RTJ5_ACCRE</name>
<dbReference type="HOGENOM" id="CLU_040518_0_0_4"/>
<dbReference type="STRING" id="522306.CAP2UW1_2848"/>
<accession>C7RTJ5</accession>
<dbReference type="InterPro" id="IPR029052">
    <property type="entry name" value="Metallo-depent_PP-like"/>
</dbReference>
<organism evidence="2">
    <name type="scientific">Accumulibacter regalis</name>
    <dbReference type="NCBI Taxonomy" id="522306"/>
    <lineage>
        <taxon>Bacteria</taxon>
        <taxon>Pseudomonadati</taxon>
        <taxon>Pseudomonadota</taxon>
        <taxon>Betaproteobacteria</taxon>
        <taxon>Candidatus Accumulibacter</taxon>
    </lineage>
</organism>
<dbReference type="EMBL" id="CP001715">
    <property type="protein sequence ID" value="ACV36128.1"/>
    <property type="molecule type" value="Genomic_DNA"/>
</dbReference>
<gene>
    <name evidence="2" type="ordered locus">CAP2UW1_2848</name>
</gene>
<evidence type="ECO:0000259" key="1">
    <source>
        <dbReference type="Pfam" id="PF00149"/>
    </source>
</evidence>
<dbReference type="Gene3D" id="3.60.21.10">
    <property type="match status" value="1"/>
</dbReference>